<sequence>MFLGSTVFGALGALTTWVLVQWLLRRVAPQNAVVRSINYFLQAVIDHVVFGCGTLVALLLLSPYLLGVASELFRFLRTQVASLESKSLLDWVAHILEKLDVIGKEMRQASTNLEENCPTDTKRIDQRLRNDSVVSPGPSALSQSCGKVLLAVSEYNKSLDRLFSALQPTELEEMIYCDCEESELRSQRIQSVLGMLTASLKEQTKVAEAMGAVCLVLSPNLALGGDEDTAWTP</sequence>
<evidence type="ECO:0000256" key="1">
    <source>
        <dbReference type="SAM" id="Phobius"/>
    </source>
</evidence>
<dbReference type="RefSeq" id="XP_033688289.1">
    <property type="nucleotide sequence ID" value="XM_033832814.1"/>
</dbReference>
<keyword evidence="3" id="KW-1185">Reference proteome</keyword>
<feature type="transmembrane region" description="Helical" evidence="1">
    <location>
        <begin position="44"/>
        <end position="66"/>
    </location>
</feature>
<feature type="transmembrane region" description="Helical" evidence="1">
    <location>
        <begin position="6"/>
        <end position="24"/>
    </location>
</feature>
<dbReference type="Proteomes" id="UP000800094">
    <property type="component" value="Unassembled WGS sequence"/>
</dbReference>
<keyword evidence="1" id="KW-1133">Transmembrane helix</keyword>
<protein>
    <submittedName>
        <fullName evidence="2">Uncharacterized protein</fullName>
    </submittedName>
</protein>
<evidence type="ECO:0000313" key="3">
    <source>
        <dbReference type="Proteomes" id="UP000800094"/>
    </source>
</evidence>
<dbReference type="EMBL" id="ML987191">
    <property type="protein sequence ID" value="KAF2253285.1"/>
    <property type="molecule type" value="Genomic_DNA"/>
</dbReference>
<evidence type="ECO:0000313" key="2">
    <source>
        <dbReference type="EMBL" id="KAF2253285.1"/>
    </source>
</evidence>
<dbReference type="GeneID" id="54586144"/>
<keyword evidence="1" id="KW-0472">Membrane</keyword>
<gene>
    <name evidence="2" type="ORF">BU26DRAFT_560605</name>
</gene>
<dbReference type="OrthoDB" id="3777748at2759"/>
<organism evidence="2 3">
    <name type="scientific">Trematosphaeria pertusa</name>
    <dbReference type="NCBI Taxonomy" id="390896"/>
    <lineage>
        <taxon>Eukaryota</taxon>
        <taxon>Fungi</taxon>
        <taxon>Dikarya</taxon>
        <taxon>Ascomycota</taxon>
        <taxon>Pezizomycotina</taxon>
        <taxon>Dothideomycetes</taxon>
        <taxon>Pleosporomycetidae</taxon>
        <taxon>Pleosporales</taxon>
        <taxon>Massarineae</taxon>
        <taxon>Trematosphaeriaceae</taxon>
        <taxon>Trematosphaeria</taxon>
    </lineage>
</organism>
<reference evidence="2" key="1">
    <citation type="journal article" date="2020" name="Stud. Mycol.">
        <title>101 Dothideomycetes genomes: a test case for predicting lifestyles and emergence of pathogens.</title>
        <authorList>
            <person name="Haridas S."/>
            <person name="Albert R."/>
            <person name="Binder M."/>
            <person name="Bloem J."/>
            <person name="Labutti K."/>
            <person name="Salamov A."/>
            <person name="Andreopoulos B."/>
            <person name="Baker S."/>
            <person name="Barry K."/>
            <person name="Bills G."/>
            <person name="Bluhm B."/>
            <person name="Cannon C."/>
            <person name="Castanera R."/>
            <person name="Culley D."/>
            <person name="Daum C."/>
            <person name="Ezra D."/>
            <person name="Gonzalez J."/>
            <person name="Henrissat B."/>
            <person name="Kuo A."/>
            <person name="Liang C."/>
            <person name="Lipzen A."/>
            <person name="Lutzoni F."/>
            <person name="Magnuson J."/>
            <person name="Mondo S."/>
            <person name="Nolan M."/>
            <person name="Ohm R."/>
            <person name="Pangilinan J."/>
            <person name="Park H.-J."/>
            <person name="Ramirez L."/>
            <person name="Alfaro M."/>
            <person name="Sun H."/>
            <person name="Tritt A."/>
            <person name="Yoshinaga Y."/>
            <person name="Zwiers L.-H."/>
            <person name="Turgeon B."/>
            <person name="Goodwin S."/>
            <person name="Spatafora J."/>
            <person name="Crous P."/>
            <person name="Grigoriev I."/>
        </authorList>
    </citation>
    <scope>NUCLEOTIDE SEQUENCE</scope>
    <source>
        <strain evidence="2">CBS 122368</strain>
    </source>
</reference>
<name>A0A6A6IRX2_9PLEO</name>
<proteinExistence type="predicted"/>
<keyword evidence="1" id="KW-0812">Transmembrane</keyword>
<dbReference type="AlphaFoldDB" id="A0A6A6IRX2"/>
<accession>A0A6A6IRX2</accession>